<comment type="caution">
    <text evidence="1">The sequence shown here is derived from an EMBL/GenBank/DDBJ whole genome shotgun (WGS) entry which is preliminary data.</text>
</comment>
<dbReference type="EMBL" id="JBBWRZ010000005">
    <property type="protein sequence ID" value="KAK8235437.1"/>
    <property type="molecule type" value="Genomic_DNA"/>
</dbReference>
<evidence type="ECO:0008006" key="3">
    <source>
        <dbReference type="Google" id="ProtNLM"/>
    </source>
</evidence>
<accession>A0ABR1YPS2</accession>
<dbReference type="Proteomes" id="UP001492380">
    <property type="component" value="Unassembled WGS sequence"/>
</dbReference>
<name>A0ABR1YPS2_9PEZI</name>
<reference evidence="1 2" key="1">
    <citation type="submission" date="2024-04" db="EMBL/GenBank/DDBJ databases">
        <title>Phyllosticta paracitricarpa is synonymous to the EU quarantine fungus P. citricarpa based on phylogenomic analyses.</title>
        <authorList>
            <consortium name="Lawrence Berkeley National Laboratory"/>
            <person name="Van Ingen-Buijs V.A."/>
            <person name="Van Westerhoven A.C."/>
            <person name="Haridas S."/>
            <person name="Skiadas P."/>
            <person name="Martin F."/>
            <person name="Groenewald J.Z."/>
            <person name="Crous P.W."/>
            <person name="Seidl M.F."/>
        </authorList>
    </citation>
    <scope>NUCLEOTIDE SEQUENCE [LARGE SCALE GENOMIC DNA]</scope>
    <source>
        <strain evidence="1 2">CBS 123374</strain>
    </source>
</reference>
<keyword evidence="2" id="KW-1185">Reference proteome</keyword>
<sequence length="87" mass="10017">MGRLTHVAFVTASSFVPVSSVLPKRGHQLSARVSHYERIAVKPSGRRRRLTRSYARLPNGHVEWNRRHQSHGVGDGQNTYWLPRLEF</sequence>
<evidence type="ECO:0000313" key="2">
    <source>
        <dbReference type="Proteomes" id="UP001492380"/>
    </source>
</evidence>
<protein>
    <recommendedName>
        <fullName evidence="3">Secreted protein</fullName>
    </recommendedName>
</protein>
<gene>
    <name evidence="1" type="ORF">HDK90DRAFT_244898</name>
</gene>
<evidence type="ECO:0000313" key="1">
    <source>
        <dbReference type="EMBL" id="KAK8235437.1"/>
    </source>
</evidence>
<organism evidence="1 2">
    <name type="scientific">Phyllosticta capitalensis</name>
    <dbReference type="NCBI Taxonomy" id="121624"/>
    <lineage>
        <taxon>Eukaryota</taxon>
        <taxon>Fungi</taxon>
        <taxon>Dikarya</taxon>
        <taxon>Ascomycota</taxon>
        <taxon>Pezizomycotina</taxon>
        <taxon>Dothideomycetes</taxon>
        <taxon>Dothideomycetes incertae sedis</taxon>
        <taxon>Botryosphaeriales</taxon>
        <taxon>Phyllostictaceae</taxon>
        <taxon>Phyllosticta</taxon>
    </lineage>
</organism>
<proteinExistence type="predicted"/>